<dbReference type="Proteomes" id="UP001385892">
    <property type="component" value="Unassembled WGS sequence"/>
</dbReference>
<evidence type="ECO:0000313" key="14">
    <source>
        <dbReference type="Proteomes" id="UP001385892"/>
    </source>
</evidence>
<dbReference type="RefSeq" id="WP_340343133.1">
    <property type="nucleotide sequence ID" value="NZ_JBBKZT010000006.1"/>
</dbReference>
<keyword evidence="4 9" id="KW-1003">Cell membrane</keyword>
<gene>
    <name evidence="13" type="ORF">WKW82_15200</name>
</gene>
<name>A0ABU8WKS4_9BURK</name>
<feature type="coiled-coil region" evidence="10">
    <location>
        <begin position="162"/>
        <end position="196"/>
    </location>
</feature>
<dbReference type="PANTHER" id="PTHR30386:SF17">
    <property type="entry name" value="ALKALINE PROTEASE SECRETION PROTEIN APRE"/>
    <property type="match status" value="1"/>
</dbReference>
<accession>A0ABU8WKS4</accession>
<evidence type="ECO:0000256" key="7">
    <source>
        <dbReference type="ARBA" id="ARBA00022989"/>
    </source>
</evidence>
<evidence type="ECO:0000259" key="11">
    <source>
        <dbReference type="Pfam" id="PF25994"/>
    </source>
</evidence>
<comment type="caution">
    <text evidence="13">The sequence shown here is derived from an EMBL/GenBank/DDBJ whole genome shotgun (WGS) entry which is preliminary data.</text>
</comment>
<evidence type="ECO:0000256" key="5">
    <source>
        <dbReference type="ARBA" id="ARBA00022519"/>
    </source>
</evidence>
<sequence length="445" mass="48999">MNTPLVMNAANDALLGHRTEAARLVRWGAIVLLGGLLPVAAWTTLAPLASAVVAPAYVKVDLNRRPVQHSEGGLVREVYVRDGERVQKGQPLLVLGDVAVAADLNRLNYRVMAERASLSRLDAELASAIAVRFSPEVTEAARTDPRLAELLDKELGLFATRRQALQGQVALLRSQRARVQQEMAALRAQIGKATESIGFQRTELETNRRLLKDGFVSSTRIAQIEGTVADYGVKLEERRSDLARAEQRLIDTDLRIGTLEGDYRQQASDQLKVTSARLSEIEQELRKSSDASSRQVITAPATGEVIDLKYSSPGAVVPPRETIADIVPDDTRLLTEARIRTEDVNRVQKGQAAEIRFTAFKYRTTQLVRGKVVYVSADRLVDRATGIPYYTALIEATPESLAAAGDLKLQAGMPAEIYITGDERTPLQYMLEPVTQVLRRGARER</sequence>
<keyword evidence="10" id="KW-0175">Coiled coil</keyword>
<dbReference type="NCBIfam" id="TIGR01843">
    <property type="entry name" value="type_I_hlyD"/>
    <property type="match status" value="1"/>
</dbReference>
<evidence type="ECO:0000256" key="10">
    <source>
        <dbReference type="SAM" id="Coils"/>
    </source>
</evidence>
<evidence type="ECO:0000256" key="6">
    <source>
        <dbReference type="ARBA" id="ARBA00022692"/>
    </source>
</evidence>
<evidence type="ECO:0000256" key="2">
    <source>
        <dbReference type="ARBA" id="ARBA00009477"/>
    </source>
</evidence>
<comment type="similarity">
    <text evidence="2 9">Belongs to the membrane fusion protein (MFP) (TC 8.A.1) family.</text>
</comment>
<keyword evidence="6 9" id="KW-0812">Transmembrane</keyword>
<feature type="domain" description="AprE-like beta-barrel" evidence="12">
    <location>
        <begin position="333"/>
        <end position="420"/>
    </location>
</feature>
<keyword evidence="7 9" id="KW-1133">Transmembrane helix</keyword>
<dbReference type="InterPro" id="IPR058982">
    <property type="entry name" value="Beta-barrel_AprE"/>
</dbReference>
<dbReference type="Pfam" id="PF26002">
    <property type="entry name" value="Beta-barrel_AprE"/>
    <property type="match status" value="1"/>
</dbReference>
<dbReference type="Pfam" id="PF25994">
    <property type="entry name" value="HH_AprE"/>
    <property type="match status" value="1"/>
</dbReference>
<feature type="domain" description="AprE-like long alpha-helical hairpin" evidence="11">
    <location>
        <begin position="101"/>
        <end position="290"/>
    </location>
</feature>
<protein>
    <recommendedName>
        <fullName evidence="9">Membrane fusion protein (MFP) family protein</fullName>
    </recommendedName>
</protein>
<evidence type="ECO:0000259" key="12">
    <source>
        <dbReference type="Pfam" id="PF26002"/>
    </source>
</evidence>
<organism evidence="13 14">
    <name type="scientific">Variovorax rhizosphaerae</name>
    <dbReference type="NCBI Taxonomy" id="1836200"/>
    <lineage>
        <taxon>Bacteria</taxon>
        <taxon>Pseudomonadati</taxon>
        <taxon>Pseudomonadota</taxon>
        <taxon>Betaproteobacteria</taxon>
        <taxon>Burkholderiales</taxon>
        <taxon>Comamonadaceae</taxon>
        <taxon>Variovorax</taxon>
    </lineage>
</organism>
<dbReference type="PANTHER" id="PTHR30386">
    <property type="entry name" value="MEMBRANE FUSION SUBUNIT OF EMRAB-TOLC MULTIDRUG EFFLUX PUMP"/>
    <property type="match status" value="1"/>
</dbReference>
<evidence type="ECO:0000256" key="4">
    <source>
        <dbReference type="ARBA" id="ARBA00022475"/>
    </source>
</evidence>
<dbReference type="InterPro" id="IPR050739">
    <property type="entry name" value="MFP"/>
</dbReference>
<evidence type="ECO:0000256" key="1">
    <source>
        <dbReference type="ARBA" id="ARBA00004377"/>
    </source>
</evidence>
<dbReference type="InterPro" id="IPR010129">
    <property type="entry name" value="T1SS_HlyD"/>
</dbReference>
<evidence type="ECO:0000256" key="9">
    <source>
        <dbReference type="RuleBase" id="RU365093"/>
    </source>
</evidence>
<dbReference type="InterPro" id="IPR058781">
    <property type="entry name" value="HH_AprE-like"/>
</dbReference>
<keyword evidence="14" id="KW-1185">Reference proteome</keyword>
<proteinExistence type="inferred from homology"/>
<keyword evidence="3 9" id="KW-0813">Transport</keyword>
<dbReference type="EMBL" id="JBBKZT010000006">
    <property type="protein sequence ID" value="MEJ8848004.1"/>
    <property type="molecule type" value="Genomic_DNA"/>
</dbReference>
<reference evidence="13 14" key="1">
    <citation type="submission" date="2024-03" db="EMBL/GenBank/DDBJ databases">
        <title>Novel species of the genus Variovorax.</title>
        <authorList>
            <person name="Liu Q."/>
            <person name="Xin Y.-H."/>
        </authorList>
    </citation>
    <scope>NUCLEOTIDE SEQUENCE [LARGE SCALE GENOMIC DNA]</scope>
    <source>
        <strain evidence="13 14">KACC 18900</strain>
    </source>
</reference>
<keyword evidence="8 9" id="KW-0472">Membrane</keyword>
<evidence type="ECO:0000313" key="13">
    <source>
        <dbReference type="EMBL" id="MEJ8848004.1"/>
    </source>
</evidence>
<feature type="transmembrane region" description="Helical" evidence="9">
    <location>
        <begin position="24"/>
        <end position="45"/>
    </location>
</feature>
<keyword evidence="5 9" id="KW-0997">Cell inner membrane</keyword>
<evidence type="ECO:0000256" key="8">
    <source>
        <dbReference type="ARBA" id="ARBA00023136"/>
    </source>
</evidence>
<dbReference type="PRINTS" id="PR01490">
    <property type="entry name" value="RTXTOXIND"/>
</dbReference>
<dbReference type="Gene3D" id="2.40.30.170">
    <property type="match status" value="1"/>
</dbReference>
<evidence type="ECO:0000256" key="3">
    <source>
        <dbReference type="ARBA" id="ARBA00022448"/>
    </source>
</evidence>
<comment type="subcellular location">
    <subcellularLocation>
        <location evidence="1 9">Cell inner membrane</location>
        <topology evidence="1 9">Single-pass membrane protein</topology>
    </subcellularLocation>
</comment>